<reference evidence="3 4" key="1">
    <citation type="submission" date="2018-06" db="EMBL/GenBank/DDBJ databases">
        <authorList>
            <consortium name="Pathogen Informatics"/>
            <person name="Doyle S."/>
        </authorList>
    </citation>
    <scope>NUCLEOTIDE SEQUENCE [LARGE SCALE GENOMIC DNA]</scope>
    <source>
        <strain evidence="3 4">NCTC13102</strain>
    </source>
</reference>
<sequence length="257" mass="29908">MSEKELEQEILALENEVKRLEDSTKEIIQSIKERIQNLKDIAWERESKKESSKMFKVLENEKPSTIVKSNIGNVIVDKEFMQKEISKHLDDTALRGMVTTEEMLSFPKVAKNVEAEYEERQQGYTWKVKADDESILNYGERDYGKGHRLLTAHSRTGRGERGQPHREFNDRNFHNPVTESIAQNKTSLANKVDSDNLNFNKDHFNALSIDDKLTLLQTNQQEITNLPRASEISIQQEEDTKHNNKQDEARHNKRTKK</sequence>
<dbReference type="EC" id="3.6.4.-" evidence="3"/>
<dbReference type="AlphaFoldDB" id="A0A2X3ERQ0"/>
<dbReference type="RefSeq" id="WP_112059256.1">
    <property type="nucleotide sequence ID" value="NZ_UAWL01000031.1"/>
</dbReference>
<organism evidence="3 4">
    <name type="scientific">Helicobacter fennelliae</name>
    <dbReference type="NCBI Taxonomy" id="215"/>
    <lineage>
        <taxon>Bacteria</taxon>
        <taxon>Pseudomonadati</taxon>
        <taxon>Campylobacterota</taxon>
        <taxon>Epsilonproteobacteria</taxon>
        <taxon>Campylobacterales</taxon>
        <taxon>Helicobacteraceae</taxon>
        <taxon>Helicobacter</taxon>
    </lineage>
</organism>
<dbReference type="GO" id="GO:0004386">
    <property type="term" value="F:helicase activity"/>
    <property type="evidence" value="ECO:0007669"/>
    <property type="project" value="UniProtKB-KW"/>
</dbReference>
<name>A0A2X3ERQ0_9HELI</name>
<gene>
    <name evidence="3" type="ORF">NCTC13102_02222</name>
</gene>
<keyword evidence="3" id="KW-0067">ATP-binding</keyword>
<keyword evidence="1" id="KW-0175">Coiled coil</keyword>
<evidence type="ECO:0000313" key="4">
    <source>
        <dbReference type="Proteomes" id="UP000250166"/>
    </source>
</evidence>
<proteinExistence type="predicted"/>
<keyword evidence="3" id="KW-0378">Hydrolase</keyword>
<evidence type="ECO:0000313" key="3">
    <source>
        <dbReference type="EMBL" id="SQC36415.1"/>
    </source>
</evidence>
<dbReference type="Proteomes" id="UP000250166">
    <property type="component" value="Unassembled WGS sequence"/>
</dbReference>
<feature type="compositionally biased region" description="Basic and acidic residues" evidence="2">
    <location>
        <begin position="238"/>
        <end position="250"/>
    </location>
</feature>
<keyword evidence="3" id="KW-0347">Helicase</keyword>
<keyword evidence="3" id="KW-0547">Nucleotide-binding</keyword>
<accession>A0A2X3ERQ0</accession>
<dbReference type="EMBL" id="UAWL01000031">
    <property type="protein sequence ID" value="SQC36415.1"/>
    <property type="molecule type" value="Genomic_DNA"/>
</dbReference>
<feature type="region of interest" description="Disordered" evidence="2">
    <location>
        <begin position="226"/>
        <end position="257"/>
    </location>
</feature>
<evidence type="ECO:0000256" key="1">
    <source>
        <dbReference type="SAM" id="Coils"/>
    </source>
</evidence>
<protein>
    <submittedName>
        <fullName evidence="3">Helicase</fullName>
        <ecNumber evidence="3">3.6.4.-</ecNumber>
    </submittedName>
</protein>
<dbReference type="GO" id="GO:0016787">
    <property type="term" value="F:hydrolase activity"/>
    <property type="evidence" value="ECO:0007669"/>
    <property type="project" value="UniProtKB-KW"/>
</dbReference>
<feature type="coiled-coil region" evidence="1">
    <location>
        <begin position="3"/>
        <end position="30"/>
    </location>
</feature>
<evidence type="ECO:0000256" key="2">
    <source>
        <dbReference type="SAM" id="MobiDB-lite"/>
    </source>
</evidence>